<evidence type="ECO:0008006" key="4">
    <source>
        <dbReference type="Google" id="ProtNLM"/>
    </source>
</evidence>
<sequence length="253" mass="26682">MRKTSWALCAAAAGAAVAVLAVPTITTDRSHGDTAITSISVNDGRPVLLGPQKATTFPLVVEARDDSGIRAVDPVGVWGPNYGVLRVGPMRCTPSSATASVCRGTVTVDPVKKQIFNDEAGTWFVDLQVKANDGDRYVAKTAGGFSLKRAAKLSGSGVPAKAAKGQRITVQGWLARSFWTDNRFHGYADGVAYLQFRPAGSHRWKTVAKAVSSASGTVRATIPVTGPGDFQWYSAGDKWTGDAVSQEMAVALR</sequence>
<reference evidence="3" key="1">
    <citation type="journal article" date="2019" name="Int. J. Syst. Evol. Microbiol.">
        <title>The Global Catalogue of Microorganisms (GCM) 10K type strain sequencing project: providing services to taxonomists for standard genome sequencing and annotation.</title>
        <authorList>
            <consortium name="The Broad Institute Genomics Platform"/>
            <consortium name="The Broad Institute Genome Sequencing Center for Infectious Disease"/>
            <person name="Wu L."/>
            <person name="Ma J."/>
        </authorList>
    </citation>
    <scope>NUCLEOTIDE SEQUENCE [LARGE SCALE GENOMIC DNA]</scope>
    <source>
        <strain evidence="3">JCM 13002</strain>
    </source>
</reference>
<evidence type="ECO:0000256" key="1">
    <source>
        <dbReference type="SAM" id="SignalP"/>
    </source>
</evidence>
<dbReference type="EMBL" id="BAAALD010000023">
    <property type="protein sequence ID" value="GAA1083608.1"/>
    <property type="molecule type" value="Genomic_DNA"/>
</dbReference>
<feature type="signal peptide" evidence="1">
    <location>
        <begin position="1"/>
        <end position="21"/>
    </location>
</feature>
<evidence type="ECO:0000313" key="2">
    <source>
        <dbReference type="EMBL" id="GAA1083608.1"/>
    </source>
</evidence>
<keyword evidence="3" id="KW-1185">Reference proteome</keyword>
<dbReference type="RefSeq" id="WP_344623979.1">
    <property type="nucleotide sequence ID" value="NZ_BAAALD010000023.1"/>
</dbReference>
<evidence type="ECO:0000313" key="3">
    <source>
        <dbReference type="Proteomes" id="UP001499987"/>
    </source>
</evidence>
<comment type="caution">
    <text evidence="2">The sequence shown here is derived from an EMBL/GenBank/DDBJ whole genome shotgun (WGS) entry which is preliminary data.</text>
</comment>
<feature type="chain" id="PRO_5046616462" description="Calcium-binding protein" evidence="1">
    <location>
        <begin position="22"/>
        <end position="253"/>
    </location>
</feature>
<dbReference type="Proteomes" id="UP001499987">
    <property type="component" value="Unassembled WGS sequence"/>
</dbReference>
<keyword evidence="1" id="KW-0732">Signal</keyword>
<accession>A0ABP4E0D4</accession>
<organism evidence="2 3">
    <name type="scientific">Kitasatospora arboriphila</name>
    <dbReference type="NCBI Taxonomy" id="258052"/>
    <lineage>
        <taxon>Bacteria</taxon>
        <taxon>Bacillati</taxon>
        <taxon>Actinomycetota</taxon>
        <taxon>Actinomycetes</taxon>
        <taxon>Kitasatosporales</taxon>
        <taxon>Streptomycetaceae</taxon>
        <taxon>Kitasatospora</taxon>
    </lineage>
</organism>
<protein>
    <recommendedName>
        <fullName evidence="4">Calcium-binding protein</fullName>
    </recommendedName>
</protein>
<name>A0ABP4E0D4_9ACTN</name>
<proteinExistence type="predicted"/>
<gene>
    <name evidence="2" type="ORF">GCM10009663_28740</name>
</gene>